<gene>
    <name evidence="1" type="ORF">CTI12_AA317040</name>
</gene>
<keyword evidence="2" id="KW-1185">Reference proteome</keyword>
<protein>
    <submittedName>
        <fullName evidence="1">Uncharacterized protein</fullName>
    </submittedName>
</protein>
<dbReference type="Proteomes" id="UP000245207">
    <property type="component" value="Unassembled WGS sequence"/>
</dbReference>
<evidence type="ECO:0000313" key="1">
    <source>
        <dbReference type="EMBL" id="PWA67486.1"/>
    </source>
</evidence>
<evidence type="ECO:0000313" key="2">
    <source>
        <dbReference type="Proteomes" id="UP000245207"/>
    </source>
</evidence>
<reference evidence="1 2" key="1">
    <citation type="journal article" date="2018" name="Mol. Plant">
        <title>The genome of Artemisia annua provides insight into the evolution of Asteraceae family and artemisinin biosynthesis.</title>
        <authorList>
            <person name="Shen Q."/>
            <person name="Zhang L."/>
            <person name="Liao Z."/>
            <person name="Wang S."/>
            <person name="Yan T."/>
            <person name="Shi P."/>
            <person name="Liu M."/>
            <person name="Fu X."/>
            <person name="Pan Q."/>
            <person name="Wang Y."/>
            <person name="Lv Z."/>
            <person name="Lu X."/>
            <person name="Zhang F."/>
            <person name="Jiang W."/>
            <person name="Ma Y."/>
            <person name="Chen M."/>
            <person name="Hao X."/>
            <person name="Li L."/>
            <person name="Tang Y."/>
            <person name="Lv G."/>
            <person name="Zhou Y."/>
            <person name="Sun X."/>
            <person name="Brodelius P.E."/>
            <person name="Rose J.K.C."/>
            <person name="Tang K."/>
        </authorList>
    </citation>
    <scope>NUCLEOTIDE SEQUENCE [LARGE SCALE GENOMIC DNA]</scope>
    <source>
        <strain evidence="2">cv. Huhao1</strain>
        <tissue evidence="1">Leaf</tissue>
    </source>
</reference>
<proteinExistence type="predicted"/>
<organism evidence="1 2">
    <name type="scientific">Artemisia annua</name>
    <name type="common">Sweet wormwood</name>
    <dbReference type="NCBI Taxonomy" id="35608"/>
    <lineage>
        <taxon>Eukaryota</taxon>
        <taxon>Viridiplantae</taxon>
        <taxon>Streptophyta</taxon>
        <taxon>Embryophyta</taxon>
        <taxon>Tracheophyta</taxon>
        <taxon>Spermatophyta</taxon>
        <taxon>Magnoliopsida</taxon>
        <taxon>eudicotyledons</taxon>
        <taxon>Gunneridae</taxon>
        <taxon>Pentapetalae</taxon>
        <taxon>asterids</taxon>
        <taxon>campanulids</taxon>
        <taxon>Asterales</taxon>
        <taxon>Asteraceae</taxon>
        <taxon>Asteroideae</taxon>
        <taxon>Anthemideae</taxon>
        <taxon>Artemisiinae</taxon>
        <taxon>Artemisia</taxon>
    </lineage>
</organism>
<dbReference type="EMBL" id="PKPP01003825">
    <property type="protein sequence ID" value="PWA67486.1"/>
    <property type="molecule type" value="Genomic_DNA"/>
</dbReference>
<accession>A0A2U1N1Z7</accession>
<sequence>MLSWWGFKFPGGGMDFTDVINGSFYQHISSHLYKVFQGVYLVTVWAVWMWRNKIVYSQAEDKLAVVSEDIFALIQIQRSFMDLQPVP</sequence>
<name>A0A2U1N1Z7_ARTAN</name>
<dbReference type="AlphaFoldDB" id="A0A2U1N1Z7"/>
<comment type="caution">
    <text evidence="1">The sequence shown here is derived from an EMBL/GenBank/DDBJ whole genome shotgun (WGS) entry which is preliminary data.</text>
</comment>